<dbReference type="InterPro" id="IPR002347">
    <property type="entry name" value="SDR_fam"/>
</dbReference>
<keyword evidence="4" id="KW-1185">Reference proteome</keyword>
<dbReference type="PROSITE" id="PS00061">
    <property type="entry name" value="ADH_SHORT"/>
    <property type="match status" value="1"/>
</dbReference>
<dbReference type="EC" id="1.1.1.385" evidence="3"/>
<dbReference type="FunFam" id="3.40.50.720:FF:000084">
    <property type="entry name" value="Short-chain dehydrogenase reductase"/>
    <property type="match status" value="1"/>
</dbReference>
<evidence type="ECO:0000256" key="2">
    <source>
        <dbReference type="ARBA" id="ARBA00023002"/>
    </source>
</evidence>
<sequence>MRFTNKVIIVTGGASGIGKASVEQFCTEGGSVVIADKNRTEGEALAKNLQGRERKVSFFEIDVTDEQQNRKLLEHTLSYFGQLDIIFANAGIAADGPIAELSLEQWQKTIDINLTGVYLLNRVAIEYWLEKKREGVIVNCGSIHSWVGKSGLTAYSAAKGGVKLLTETLAIDYAAKGIRVNAVCPGYIETPLLSFLKPEEKEKVKAMHPIGRLGKPEEVANVVTFLASDEASFVNGASILVDGGYVAQ</sequence>
<dbReference type="GO" id="GO:0016491">
    <property type="term" value="F:oxidoreductase activity"/>
    <property type="evidence" value="ECO:0007669"/>
    <property type="project" value="UniProtKB-KW"/>
</dbReference>
<dbReference type="KEGG" id="ebla:JGUZn3_08650"/>
<dbReference type="PRINTS" id="PR00081">
    <property type="entry name" value="GDHRDH"/>
</dbReference>
<dbReference type="Gene3D" id="3.40.50.720">
    <property type="entry name" value="NAD(P)-binding Rossmann-like Domain"/>
    <property type="match status" value="1"/>
</dbReference>
<comment type="similarity">
    <text evidence="1">Belongs to the short-chain dehydrogenases/reductases (SDR) family.</text>
</comment>
<dbReference type="InterPro" id="IPR020904">
    <property type="entry name" value="Sc_DH/Rdtase_CS"/>
</dbReference>
<dbReference type="Pfam" id="PF13561">
    <property type="entry name" value="adh_short_C2"/>
    <property type="match status" value="1"/>
</dbReference>
<evidence type="ECO:0000313" key="3">
    <source>
        <dbReference type="EMBL" id="QNT78097.1"/>
    </source>
</evidence>
<evidence type="ECO:0000313" key="4">
    <source>
        <dbReference type="Proteomes" id="UP000516349"/>
    </source>
</evidence>
<protein>
    <submittedName>
        <fullName evidence="3">Dihydroanticapsin 7-dehydrogenase</fullName>
        <ecNumber evidence="3">1.1.1.385</ecNumber>
    </submittedName>
</protein>
<dbReference type="PANTHER" id="PTHR24321">
    <property type="entry name" value="DEHYDROGENASES, SHORT CHAIN"/>
    <property type="match status" value="1"/>
</dbReference>
<dbReference type="Proteomes" id="UP000516349">
    <property type="component" value="Chromosome"/>
</dbReference>
<gene>
    <name evidence="3" type="primary">bacC</name>
    <name evidence="3" type="ORF">JGUZn3_08650</name>
</gene>
<dbReference type="InterPro" id="IPR036291">
    <property type="entry name" value="NAD(P)-bd_dom_sf"/>
</dbReference>
<name>A0A7H1NQN7_9PROT</name>
<keyword evidence="2 3" id="KW-0560">Oxidoreductase</keyword>
<reference evidence="3 4" key="1">
    <citation type="submission" date="2020-08" db="EMBL/GenBank/DDBJ databases">
        <title>Complete genome sequence of Entomobacter blattae G55GP.</title>
        <authorList>
            <person name="Poehlein A."/>
            <person name="Guzman J."/>
            <person name="Daniel R."/>
            <person name="Vilcinskas A."/>
        </authorList>
    </citation>
    <scope>NUCLEOTIDE SEQUENCE [LARGE SCALE GENOMIC DNA]</scope>
    <source>
        <strain evidence="3 4">G55GP</strain>
    </source>
</reference>
<dbReference type="NCBIfam" id="NF005559">
    <property type="entry name" value="PRK07231.1"/>
    <property type="match status" value="1"/>
</dbReference>
<dbReference type="RefSeq" id="WP_203414466.1">
    <property type="nucleotide sequence ID" value="NZ_CP060244.1"/>
</dbReference>
<dbReference type="AlphaFoldDB" id="A0A7H1NQN7"/>
<proteinExistence type="inferred from homology"/>
<dbReference type="PRINTS" id="PR00080">
    <property type="entry name" value="SDRFAMILY"/>
</dbReference>
<dbReference type="SUPFAM" id="SSF51735">
    <property type="entry name" value="NAD(P)-binding Rossmann-fold domains"/>
    <property type="match status" value="1"/>
</dbReference>
<dbReference type="CDD" id="cd05233">
    <property type="entry name" value="SDR_c"/>
    <property type="match status" value="1"/>
</dbReference>
<evidence type="ECO:0000256" key="1">
    <source>
        <dbReference type="ARBA" id="ARBA00006484"/>
    </source>
</evidence>
<accession>A0A7H1NQN7</accession>
<dbReference type="PANTHER" id="PTHR24321:SF8">
    <property type="entry name" value="ESTRADIOL 17-BETA-DEHYDROGENASE 8-RELATED"/>
    <property type="match status" value="1"/>
</dbReference>
<dbReference type="EMBL" id="CP060244">
    <property type="protein sequence ID" value="QNT78097.1"/>
    <property type="molecule type" value="Genomic_DNA"/>
</dbReference>
<organism evidence="3 4">
    <name type="scientific">Entomobacter blattae</name>
    <dbReference type="NCBI Taxonomy" id="2762277"/>
    <lineage>
        <taxon>Bacteria</taxon>
        <taxon>Pseudomonadati</taxon>
        <taxon>Pseudomonadota</taxon>
        <taxon>Alphaproteobacteria</taxon>
        <taxon>Acetobacterales</taxon>
        <taxon>Acetobacteraceae</taxon>
        <taxon>Entomobacter</taxon>
    </lineage>
</organism>